<evidence type="ECO:0000313" key="3">
    <source>
        <dbReference type="Proteomes" id="UP000466442"/>
    </source>
</evidence>
<evidence type="ECO:0000256" key="1">
    <source>
        <dbReference type="SAM" id="MobiDB-lite"/>
    </source>
</evidence>
<organism evidence="2 3">
    <name type="scientific">Apolygus lucorum</name>
    <name type="common">Small green plant bug</name>
    <name type="synonym">Lygocoris lucorum</name>
    <dbReference type="NCBI Taxonomy" id="248454"/>
    <lineage>
        <taxon>Eukaryota</taxon>
        <taxon>Metazoa</taxon>
        <taxon>Ecdysozoa</taxon>
        <taxon>Arthropoda</taxon>
        <taxon>Hexapoda</taxon>
        <taxon>Insecta</taxon>
        <taxon>Pterygota</taxon>
        <taxon>Neoptera</taxon>
        <taxon>Paraneoptera</taxon>
        <taxon>Hemiptera</taxon>
        <taxon>Heteroptera</taxon>
        <taxon>Panheteroptera</taxon>
        <taxon>Cimicomorpha</taxon>
        <taxon>Miridae</taxon>
        <taxon>Mirini</taxon>
        <taxon>Apolygus</taxon>
    </lineage>
</organism>
<feature type="region of interest" description="Disordered" evidence="1">
    <location>
        <begin position="1"/>
        <end position="62"/>
    </location>
</feature>
<proteinExistence type="predicted"/>
<sequence length="471" mass="53537">MRRSSRIQIKQENTSAPKCDPVSTDHKKIPLQSIENQPTSVATSSTRTRISRRRDLKKRSDPVELKRRTIRKSVEQKENSGAAGLKDVQILDREQIQAGNETGSSSVGCTLLTQEESNDSIFSDVANSIKIDRTIKNLSPKKFFLNKNGKTTRSGRSFSPYDFATYALLFGNLSAGSDAQKQLRDACPVRSGQNQGKRAHSRTSQNRRRNRENWEPKRSKKCKNRRKQYRRRDKVFIAPTEDLAETVRSRPLVAMKIEKPDFESEDLLYSEEVPAAFLFDFPPASDLEGHSLPRDFYRPYDPVAVSDAEAPTSVCSTPLRKLGQVELDALSKISLADADKYEFKSVFKDVQAQVANFENHSGHEVPGGDVHKFDLMESESVEGRRFYRKRITDTRLIAWHKYNLMSSTRYLSDADPPAHARPIIKVRSNQCQRADLVWRLNQTLPPPSIEDVLDLSKEESRKPLNPNPCSK</sequence>
<accession>A0A8S9XES5</accession>
<feature type="compositionally biased region" description="Basic residues" evidence="1">
    <location>
        <begin position="218"/>
        <end position="230"/>
    </location>
</feature>
<dbReference type="Proteomes" id="UP000466442">
    <property type="component" value="Unassembled WGS sequence"/>
</dbReference>
<feature type="compositionally biased region" description="Polar residues" evidence="1">
    <location>
        <begin position="1"/>
        <end position="16"/>
    </location>
</feature>
<feature type="compositionally biased region" description="Low complexity" evidence="1">
    <location>
        <begin position="39"/>
        <end position="48"/>
    </location>
</feature>
<dbReference type="OrthoDB" id="10612368at2759"/>
<reference evidence="2" key="1">
    <citation type="journal article" date="2021" name="Mol. Ecol. Resour.">
        <title>Apolygus lucorum genome provides insights into omnivorousness and mesophyll feeding.</title>
        <authorList>
            <person name="Liu Y."/>
            <person name="Liu H."/>
            <person name="Wang H."/>
            <person name="Huang T."/>
            <person name="Liu B."/>
            <person name="Yang B."/>
            <person name="Yin L."/>
            <person name="Li B."/>
            <person name="Zhang Y."/>
            <person name="Zhang S."/>
            <person name="Jiang F."/>
            <person name="Zhang X."/>
            <person name="Ren Y."/>
            <person name="Wang B."/>
            <person name="Wang S."/>
            <person name="Lu Y."/>
            <person name="Wu K."/>
            <person name="Fan W."/>
            <person name="Wang G."/>
        </authorList>
    </citation>
    <scope>NUCLEOTIDE SEQUENCE</scope>
    <source>
        <strain evidence="2">12Hb</strain>
    </source>
</reference>
<comment type="caution">
    <text evidence="2">The sequence shown here is derived from an EMBL/GenBank/DDBJ whole genome shotgun (WGS) entry which is preliminary data.</text>
</comment>
<keyword evidence="3" id="KW-1185">Reference proteome</keyword>
<feature type="region of interest" description="Disordered" evidence="1">
    <location>
        <begin position="449"/>
        <end position="471"/>
    </location>
</feature>
<dbReference type="EMBL" id="WIXP02000008">
    <property type="protein sequence ID" value="KAF6206105.1"/>
    <property type="molecule type" value="Genomic_DNA"/>
</dbReference>
<feature type="region of interest" description="Disordered" evidence="1">
    <location>
        <begin position="184"/>
        <end position="230"/>
    </location>
</feature>
<dbReference type="AlphaFoldDB" id="A0A8S9XES5"/>
<evidence type="ECO:0000313" key="2">
    <source>
        <dbReference type="EMBL" id="KAF6206105.1"/>
    </source>
</evidence>
<feature type="compositionally biased region" description="Basic residues" evidence="1">
    <location>
        <begin position="197"/>
        <end position="210"/>
    </location>
</feature>
<protein>
    <submittedName>
        <fullName evidence="2">Uncharacterized protein</fullName>
    </submittedName>
</protein>
<name>A0A8S9XES5_APOLU</name>
<gene>
    <name evidence="2" type="ORF">GE061_017330</name>
</gene>